<dbReference type="Pfam" id="PF10324">
    <property type="entry name" value="7TM_GPCR_Srw"/>
    <property type="match status" value="1"/>
</dbReference>
<keyword evidence="4 5" id="KW-0472">Membrane</keyword>
<reference evidence="7" key="1">
    <citation type="submission" date="2021-04" db="EMBL/GenBank/DDBJ databases">
        <authorList>
            <consortium name="Molecular Ecology Group"/>
        </authorList>
    </citation>
    <scope>NUCLEOTIDE SEQUENCE</scope>
</reference>
<name>A0A8S4A7U4_9EUPU</name>
<accession>A0A8S4A7U4</accession>
<organism evidence="7 8">
    <name type="scientific">Candidula unifasciata</name>
    <dbReference type="NCBI Taxonomy" id="100452"/>
    <lineage>
        <taxon>Eukaryota</taxon>
        <taxon>Metazoa</taxon>
        <taxon>Spiralia</taxon>
        <taxon>Lophotrochozoa</taxon>
        <taxon>Mollusca</taxon>
        <taxon>Gastropoda</taxon>
        <taxon>Heterobranchia</taxon>
        <taxon>Euthyneura</taxon>
        <taxon>Panpulmonata</taxon>
        <taxon>Eupulmonata</taxon>
        <taxon>Stylommatophora</taxon>
        <taxon>Helicina</taxon>
        <taxon>Helicoidea</taxon>
        <taxon>Geomitridae</taxon>
        <taxon>Candidula</taxon>
    </lineage>
</organism>
<evidence type="ECO:0000259" key="6">
    <source>
        <dbReference type="PROSITE" id="PS50262"/>
    </source>
</evidence>
<comment type="caution">
    <text evidence="7">The sequence shown here is derived from an EMBL/GenBank/DDBJ whole genome shotgun (WGS) entry which is preliminary data.</text>
</comment>
<dbReference type="GO" id="GO:0008528">
    <property type="term" value="F:G protein-coupled peptide receptor activity"/>
    <property type="evidence" value="ECO:0007669"/>
    <property type="project" value="InterPro"/>
</dbReference>
<feature type="transmembrane region" description="Helical" evidence="5">
    <location>
        <begin position="170"/>
        <end position="187"/>
    </location>
</feature>
<dbReference type="PRINTS" id="PR00237">
    <property type="entry name" value="GPCRRHODOPSN"/>
</dbReference>
<evidence type="ECO:0000313" key="8">
    <source>
        <dbReference type="Proteomes" id="UP000678393"/>
    </source>
</evidence>
<feature type="transmembrane region" description="Helical" evidence="5">
    <location>
        <begin position="282"/>
        <end position="302"/>
    </location>
</feature>
<dbReference type="InterPro" id="IPR017452">
    <property type="entry name" value="GPCR_Rhodpsn_7TM"/>
</dbReference>
<keyword evidence="2 5" id="KW-0812">Transmembrane</keyword>
<keyword evidence="8" id="KW-1185">Reference proteome</keyword>
<evidence type="ECO:0000256" key="1">
    <source>
        <dbReference type="ARBA" id="ARBA00004370"/>
    </source>
</evidence>
<evidence type="ECO:0000256" key="3">
    <source>
        <dbReference type="ARBA" id="ARBA00022989"/>
    </source>
</evidence>
<dbReference type="InterPro" id="IPR019427">
    <property type="entry name" value="7TM_GPCR_serpentine_rcpt_Srw"/>
</dbReference>
<dbReference type="PANTHER" id="PTHR46641">
    <property type="entry name" value="FMRFAMIDE RECEPTOR-RELATED"/>
    <property type="match status" value="1"/>
</dbReference>
<dbReference type="Proteomes" id="UP000678393">
    <property type="component" value="Unassembled WGS sequence"/>
</dbReference>
<evidence type="ECO:0000256" key="2">
    <source>
        <dbReference type="ARBA" id="ARBA00022692"/>
    </source>
</evidence>
<dbReference type="InterPro" id="IPR000276">
    <property type="entry name" value="GPCR_Rhodpsn"/>
</dbReference>
<dbReference type="InterPro" id="IPR052954">
    <property type="entry name" value="GPCR-Ligand_Int"/>
</dbReference>
<evidence type="ECO:0000256" key="4">
    <source>
        <dbReference type="ARBA" id="ARBA00023136"/>
    </source>
</evidence>
<dbReference type="AlphaFoldDB" id="A0A8S4A7U4"/>
<dbReference type="EMBL" id="CAJHNH020008559">
    <property type="protein sequence ID" value="CAG5136690.1"/>
    <property type="molecule type" value="Genomic_DNA"/>
</dbReference>
<keyword evidence="3 5" id="KW-1133">Transmembrane helix</keyword>
<proteinExistence type="predicted"/>
<dbReference type="SUPFAM" id="SSF81321">
    <property type="entry name" value="Family A G protein-coupled receptor-like"/>
    <property type="match status" value="1"/>
</dbReference>
<dbReference type="GO" id="GO:0016020">
    <property type="term" value="C:membrane"/>
    <property type="evidence" value="ECO:0007669"/>
    <property type="project" value="UniProtKB-SubCell"/>
</dbReference>
<sequence>MTSTTVAQQSKDASRDGDLDSSINFIQHGSNFVDADPLTDLIHWNLVFIVTPAVSIIGVLGNIVSLVVLAKQGFHKSSNILLFALAISDILFMVGVNGPPKPMYEWGAGGFQYPKLTAHVLYYLYHIFDSLNWGSGATSLCIPFLITVERLIAVFMPLKFKSIVTPRRTLISVIIPSVIFYGLQAYVRNWFEFAYVFDPARNASVGYAVRSDLFWRQRGALKILAVFVNCLTILIIFVFCGCIAIGVKIRMAALKRLKMTQKMTDQGGGKNNIRTSRTTKTLLFLCVFYTLTCCPICLPAFMPDVMVFPVYTEDPNFRSVGVFVYHVYKLMFSINASFNFVIYVATNKSFRDTLVALVRRQHPRVS</sequence>
<dbReference type="PROSITE" id="PS50262">
    <property type="entry name" value="G_PROTEIN_RECEP_F1_2"/>
    <property type="match status" value="1"/>
</dbReference>
<dbReference type="Gene3D" id="1.20.1070.10">
    <property type="entry name" value="Rhodopsin 7-helix transmembrane proteins"/>
    <property type="match status" value="1"/>
</dbReference>
<evidence type="ECO:0000256" key="5">
    <source>
        <dbReference type="SAM" id="Phobius"/>
    </source>
</evidence>
<feature type="transmembrane region" description="Helical" evidence="5">
    <location>
        <begin position="46"/>
        <end position="68"/>
    </location>
</feature>
<feature type="transmembrane region" description="Helical" evidence="5">
    <location>
        <begin position="80"/>
        <end position="98"/>
    </location>
</feature>
<evidence type="ECO:0000313" key="7">
    <source>
        <dbReference type="EMBL" id="CAG5136690.1"/>
    </source>
</evidence>
<gene>
    <name evidence="7" type="ORF">CUNI_LOCUS22248</name>
</gene>
<comment type="subcellular location">
    <subcellularLocation>
        <location evidence="1">Membrane</location>
    </subcellularLocation>
</comment>
<feature type="transmembrane region" description="Helical" evidence="5">
    <location>
        <begin position="223"/>
        <end position="249"/>
    </location>
</feature>
<feature type="transmembrane region" description="Helical" evidence="5">
    <location>
        <begin position="137"/>
        <end position="158"/>
    </location>
</feature>
<protein>
    <recommendedName>
        <fullName evidence="6">G-protein coupled receptors family 1 profile domain-containing protein</fullName>
    </recommendedName>
</protein>
<feature type="transmembrane region" description="Helical" evidence="5">
    <location>
        <begin position="322"/>
        <end position="345"/>
    </location>
</feature>
<dbReference type="OrthoDB" id="10029014at2759"/>
<dbReference type="PANTHER" id="PTHR46641:SF2">
    <property type="entry name" value="FMRFAMIDE RECEPTOR"/>
    <property type="match status" value="1"/>
</dbReference>
<feature type="domain" description="G-protein coupled receptors family 1 profile" evidence="6">
    <location>
        <begin position="61"/>
        <end position="343"/>
    </location>
</feature>